<dbReference type="EC" id="2.3.1.-" evidence="4"/>
<dbReference type="InterPro" id="IPR032875">
    <property type="entry name" value="Succ_CoA_lig_flav_dom"/>
</dbReference>
<name>A0ABW4QBG1_9MICC</name>
<feature type="domain" description="N-acetyltransferase" evidence="3">
    <location>
        <begin position="23"/>
        <end position="174"/>
    </location>
</feature>
<dbReference type="Pfam" id="PF13380">
    <property type="entry name" value="CoA_binding_2"/>
    <property type="match status" value="1"/>
</dbReference>
<dbReference type="PANTHER" id="PTHR42793">
    <property type="entry name" value="COA BINDING DOMAIN CONTAINING PROTEIN"/>
    <property type="match status" value="1"/>
</dbReference>
<dbReference type="PANTHER" id="PTHR42793:SF1">
    <property type="entry name" value="PEPTIDYL-LYSINE N-ACETYLTRANSFERASE PATZ"/>
    <property type="match status" value="1"/>
</dbReference>
<keyword evidence="5" id="KW-1185">Reference proteome</keyword>
<keyword evidence="1" id="KW-0067">ATP-binding</keyword>
<dbReference type="InterPro" id="IPR016102">
    <property type="entry name" value="Succinyl-CoA_synth-like"/>
</dbReference>
<dbReference type="PROSITE" id="PS51186">
    <property type="entry name" value="GNAT"/>
    <property type="match status" value="1"/>
</dbReference>
<protein>
    <submittedName>
        <fullName evidence="4">GNAT family N-acetyltransferase</fullName>
        <ecNumber evidence="4">2.3.1.-</ecNumber>
    </submittedName>
</protein>
<dbReference type="Gene3D" id="3.30.470.20">
    <property type="entry name" value="ATP-grasp fold, B domain"/>
    <property type="match status" value="1"/>
</dbReference>
<dbReference type="SMART" id="SM00881">
    <property type="entry name" value="CoA_binding"/>
    <property type="match status" value="1"/>
</dbReference>
<dbReference type="SUPFAM" id="SSF52210">
    <property type="entry name" value="Succinyl-CoA synthetase domains"/>
    <property type="match status" value="2"/>
</dbReference>
<dbReference type="InterPro" id="IPR003781">
    <property type="entry name" value="CoA-bd"/>
</dbReference>
<dbReference type="Gene3D" id="3.40.50.720">
    <property type="entry name" value="NAD(P)-binding Rossmann-like Domain"/>
    <property type="match status" value="1"/>
</dbReference>
<dbReference type="InterPro" id="IPR036291">
    <property type="entry name" value="NAD(P)-bd_dom_sf"/>
</dbReference>
<dbReference type="GO" id="GO:0016746">
    <property type="term" value="F:acyltransferase activity"/>
    <property type="evidence" value="ECO:0007669"/>
    <property type="project" value="UniProtKB-KW"/>
</dbReference>
<dbReference type="Gene3D" id="3.30.1490.20">
    <property type="entry name" value="ATP-grasp fold, A domain"/>
    <property type="match status" value="1"/>
</dbReference>
<feature type="domain" description="ATP-grasp" evidence="2">
    <location>
        <begin position="689"/>
        <end position="901"/>
    </location>
</feature>
<keyword evidence="4" id="KW-0012">Acyltransferase</keyword>
<sequence length="906" mass="95856">MAAGGHYPEYWEADVVLRDGATAHLRPISPDDAPALQHFHMLQSENSIYLRFFTYKSSLSNKELKRFTEVDHRDRVAFVVTRGTDILGIGRYDRLDDPTEAEVAFNVSDAHQGRGLGSILLEHLAAAARENGISRFSAEVLPENRKMITVFAEAGYEVQRRFDDGVVMLEFNIDPTEKSRAVMESREHRAEARSVAGLLSPSSVAVIGASREWGTVGYSFLEHIIDGGYTGDVYAVNPEAFELAGMISFASIGEVPGPVDLAVIAVPYDQVASVVDQCGVAGVKGLLVATAGFADDGAEGLARQRALVHRARAYGMRVVGPASLGLVNTHPEVRLNASMAPALPAAGSLGLFSQSAAIGVLLYAAAGRRGLGLSSFVSAGNRADISGNDAMQYWEDDPSTRAVGLYLESVGNPRKFSRIARRLAKTKPVIVAKSDVMGLQLPPGHAVRITQAPSGALDAMLRQSGVIRVETTAQLVDIAQILVSQPLPAGPALAVFSNSLALGKVVADAAAAQSLDVRRLVTDIDLDTGQSVALPVLRAAILDALADDEVHSAVVALLPAPGLTVEAIASCLRDCAETANKPLVASFAGILDPAVQSDGLLASPRNPVASADGDATLPSQRGVPCYAGPGAAVAALSAVVTYARWRSRDSGGFHEPADIDFDAASTVLQQALLRVDGDGLTRLDGAESATLLGHYGISLLPSVRFATADEAVDAADRLGWPVVIKTVDEHLRHRLDLGGVRLNIEDAESLRQNIAQMEKVLAPFGVSGMEVQSMAPSGQACTLRAIEDPLLGPVLSFGLAGDAVDLLDDWAHSIPPLSAVDVSDLVRGPRASRKLFGYQGLPATDIAAIENLISRVAVLKDHHPEIALLEFNPVLVSATGLVILSTEIMVGNPQRRTDSARRAMRD</sequence>
<dbReference type="RefSeq" id="WP_343881524.1">
    <property type="nucleotide sequence ID" value="NZ_BAAAIJ010000059.1"/>
</dbReference>
<dbReference type="InterPro" id="IPR013815">
    <property type="entry name" value="ATP_grasp_subdomain_1"/>
</dbReference>
<reference evidence="5" key="1">
    <citation type="journal article" date="2019" name="Int. J. Syst. Evol. Microbiol.">
        <title>The Global Catalogue of Microorganisms (GCM) 10K type strain sequencing project: providing services to taxonomists for standard genome sequencing and annotation.</title>
        <authorList>
            <consortium name="The Broad Institute Genomics Platform"/>
            <consortium name="The Broad Institute Genome Sequencing Center for Infectious Disease"/>
            <person name="Wu L."/>
            <person name="Ma J."/>
        </authorList>
    </citation>
    <scope>NUCLEOTIDE SEQUENCE [LARGE SCALE GENOMIC DNA]</scope>
    <source>
        <strain evidence="5">JCM 11496</strain>
    </source>
</reference>
<dbReference type="CDD" id="cd04301">
    <property type="entry name" value="NAT_SF"/>
    <property type="match status" value="1"/>
</dbReference>
<accession>A0ABW4QBG1</accession>
<dbReference type="Pfam" id="PF13607">
    <property type="entry name" value="Succ_CoA_lig"/>
    <property type="match status" value="1"/>
</dbReference>
<evidence type="ECO:0000313" key="5">
    <source>
        <dbReference type="Proteomes" id="UP001597307"/>
    </source>
</evidence>
<dbReference type="InterPro" id="IPR000182">
    <property type="entry name" value="GNAT_dom"/>
</dbReference>
<evidence type="ECO:0000259" key="2">
    <source>
        <dbReference type="PROSITE" id="PS50975"/>
    </source>
</evidence>
<dbReference type="Proteomes" id="UP001597307">
    <property type="component" value="Unassembled WGS sequence"/>
</dbReference>
<dbReference type="Gene3D" id="3.40.50.261">
    <property type="entry name" value="Succinyl-CoA synthetase domains"/>
    <property type="match status" value="2"/>
</dbReference>
<dbReference type="Gene3D" id="3.40.630.30">
    <property type="match status" value="1"/>
</dbReference>
<dbReference type="InterPro" id="IPR011761">
    <property type="entry name" value="ATP-grasp"/>
</dbReference>
<proteinExistence type="predicted"/>
<dbReference type="SUPFAM" id="SSF56059">
    <property type="entry name" value="Glutathione synthetase ATP-binding domain-like"/>
    <property type="match status" value="1"/>
</dbReference>
<dbReference type="SUPFAM" id="SSF55729">
    <property type="entry name" value="Acyl-CoA N-acyltransferases (Nat)"/>
    <property type="match status" value="1"/>
</dbReference>
<organism evidence="4 5">
    <name type="scientific">Arthrobacter flavus</name>
    <dbReference type="NCBI Taxonomy" id="95172"/>
    <lineage>
        <taxon>Bacteria</taxon>
        <taxon>Bacillati</taxon>
        <taxon>Actinomycetota</taxon>
        <taxon>Actinomycetes</taxon>
        <taxon>Micrococcales</taxon>
        <taxon>Micrococcaceae</taxon>
        <taxon>Arthrobacter</taxon>
    </lineage>
</organism>
<dbReference type="PROSITE" id="PS50975">
    <property type="entry name" value="ATP_GRASP"/>
    <property type="match status" value="1"/>
</dbReference>
<dbReference type="InterPro" id="IPR016181">
    <property type="entry name" value="Acyl_CoA_acyltransferase"/>
</dbReference>
<evidence type="ECO:0000256" key="1">
    <source>
        <dbReference type="PROSITE-ProRule" id="PRU00409"/>
    </source>
</evidence>
<keyword evidence="1" id="KW-0547">Nucleotide-binding</keyword>
<dbReference type="Pfam" id="PF00583">
    <property type="entry name" value="Acetyltransf_1"/>
    <property type="match status" value="1"/>
</dbReference>
<dbReference type="EMBL" id="JBHUGA010000067">
    <property type="protein sequence ID" value="MFD1848082.1"/>
    <property type="molecule type" value="Genomic_DNA"/>
</dbReference>
<keyword evidence="4" id="KW-0808">Transferase</keyword>
<evidence type="ECO:0000313" key="4">
    <source>
        <dbReference type="EMBL" id="MFD1848082.1"/>
    </source>
</evidence>
<dbReference type="Pfam" id="PF13549">
    <property type="entry name" value="ATP-grasp_5"/>
    <property type="match status" value="1"/>
</dbReference>
<gene>
    <name evidence="4" type="ORF">ACFSFX_15970</name>
</gene>
<evidence type="ECO:0000259" key="3">
    <source>
        <dbReference type="PROSITE" id="PS51186"/>
    </source>
</evidence>
<comment type="caution">
    <text evidence="4">The sequence shown here is derived from an EMBL/GenBank/DDBJ whole genome shotgun (WGS) entry which is preliminary data.</text>
</comment>
<dbReference type="SUPFAM" id="SSF51735">
    <property type="entry name" value="NAD(P)-binding Rossmann-fold domains"/>
    <property type="match status" value="1"/>
</dbReference>